<keyword evidence="1" id="KW-0812">Transmembrane</keyword>
<keyword evidence="1" id="KW-0472">Membrane</keyword>
<reference evidence="2" key="2">
    <citation type="journal article" date="2020" name="Nat. Commun.">
        <title>Large-scale genome sequencing of mycorrhizal fungi provides insights into the early evolution of symbiotic traits.</title>
        <authorList>
            <person name="Miyauchi S."/>
            <person name="Kiss E."/>
            <person name="Kuo A."/>
            <person name="Drula E."/>
            <person name="Kohler A."/>
            <person name="Sanchez-Garcia M."/>
            <person name="Morin E."/>
            <person name="Andreopoulos B."/>
            <person name="Barry K.W."/>
            <person name="Bonito G."/>
            <person name="Buee M."/>
            <person name="Carver A."/>
            <person name="Chen C."/>
            <person name="Cichocki N."/>
            <person name="Clum A."/>
            <person name="Culley D."/>
            <person name="Crous P.W."/>
            <person name="Fauchery L."/>
            <person name="Girlanda M."/>
            <person name="Hayes R.D."/>
            <person name="Keri Z."/>
            <person name="LaButti K."/>
            <person name="Lipzen A."/>
            <person name="Lombard V."/>
            <person name="Magnuson J."/>
            <person name="Maillard F."/>
            <person name="Murat C."/>
            <person name="Nolan M."/>
            <person name="Ohm R.A."/>
            <person name="Pangilinan J."/>
            <person name="Pereira M.F."/>
            <person name="Perotto S."/>
            <person name="Peter M."/>
            <person name="Pfister S."/>
            <person name="Riley R."/>
            <person name="Sitrit Y."/>
            <person name="Stielow J.B."/>
            <person name="Szollosi G."/>
            <person name="Zifcakova L."/>
            <person name="Stursova M."/>
            <person name="Spatafora J.W."/>
            <person name="Tedersoo L."/>
            <person name="Vaario L.M."/>
            <person name="Yamada A."/>
            <person name="Yan M."/>
            <person name="Wang P."/>
            <person name="Xu J."/>
            <person name="Bruns T."/>
            <person name="Baldrian P."/>
            <person name="Vilgalys R."/>
            <person name="Dunand C."/>
            <person name="Henrissat B."/>
            <person name="Grigoriev I.V."/>
            <person name="Hibbett D."/>
            <person name="Nagy L.G."/>
            <person name="Martin F.M."/>
        </authorList>
    </citation>
    <scope>NUCLEOTIDE SEQUENCE</scope>
    <source>
        <strain evidence="2">BED1</strain>
    </source>
</reference>
<evidence type="ECO:0000313" key="3">
    <source>
        <dbReference type="Proteomes" id="UP001194468"/>
    </source>
</evidence>
<evidence type="ECO:0000256" key="1">
    <source>
        <dbReference type="SAM" id="Phobius"/>
    </source>
</evidence>
<dbReference type="Proteomes" id="UP001194468">
    <property type="component" value="Unassembled WGS sequence"/>
</dbReference>
<protein>
    <submittedName>
        <fullName evidence="2">Uncharacterized protein</fullName>
    </submittedName>
</protein>
<name>A0AAD4C3A9_BOLED</name>
<feature type="transmembrane region" description="Helical" evidence="1">
    <location>
        <begin position="153"/>
        <end position="174"/>
    </location>
</feature>
<evidence type="ECO:0000313" key="2">
    <source>
        <dbReference type="EMBL" id="KAF8447654.1"/>
    </source>
</evidence>
<feature type="transmembrane region" description="Helical" evidence="1">
    <location>
        <begin position="248"/>
        <end position="266"/>
    </location>
</feature>
<dbReference type="EMBL" id="WHUW01000004">
    <property type="protein sequence ID" value="KAF8447654.1"/>
    <property type="molecule type" value="Genomic_DNA"/>
</dbReference>
<feature type="transmembrane region" description="Helical" evidence="1">
    <location>
        <begin position="115"/>
        <end position="132"/>
    </location>
</feature>
<comment type="caution">
    <text evidence="2">The sequence shown here is derived from an EMBL/GenBank/DDBJ whole genome shotgun (WGS) entry which is preliminary data.</text>
</comment>
<dbReference type="GO" id="GO:0016567">
    <property type="term" value="P:protein ubiquitination"/>
    <property type="evidence" value="ECO:0007669"/>
    <property type="project" value="TreeGrafter"/>
</dbReference>
<proteinExistence type="predicted"/>
<feature type="transmembrane region" description="Helical" evidence="1">
    <location>
        <begin position="49"/>
        <end position="69"/>
    </location>
</feature>
<sequence>MTANSSSLSRLIARIRKLNDWLDGPHRTQQQQQSIIPPFPGPWGFLTSGYMLGLIVMAVLMHRIQNIVVPPRHRARRFPRPQSRHTFEQFAYRAIFPLDFSSSLVRLVLRLPTLYFLSKSLLLWFTTLAQAAHKFPSSDRLLSLASWVARYDTAALCWFTFCAVCGALCVEALARGLEGANSNASPFNLFGYAFLLHIYSSPITHGTKLQDLPSRPDKHVVFTIILPLLQLAIVHCLGIKKSWSNHRLIPSAFVSIIALIHFHWVLWFSDTTYPLLNYMPCLFESILLFVTFLAIFLTAFTQIVAEGTVSRPLFGHHAVLLPRLDEDFSIALLRMGTASLETSSVAGLGNEVSDVAVMPPVRDQTEVGTVALSRFGVDSISHSLDGYGRNRRAKKGFANEIKNVKATSNDGDLWLDLAWFREFVKFTVGVARFFKQLYTLSRDFLRSPRMRPQSFSNTQDTAPLDDYLQGERVDGQDVYDRFIRGEQLSDDEYDEYEPTSRSCSSSVESLSSISDNVESNAYDDQIETVSLYADLSSVIATSTSASHLLAHLADHSPSPLTRRRFGQLVSRSSPGPQCQDIKDGWTDVMHARRPNTVVSRPEDAPMKQEGTVSYVLWNRVRLFAGRVDVLRFAMIAEKIWRLVRPCQNTRVPVVEQTSKDTPRYTFPRAQAHNRVKFMLYFVFRYWKQ</sequence>
<feature type="transmembrane region" description="Helical" evidence="1">
    <location>
        <begin position="219"/>
        <end position="239"/>
    </location>
</feature>
<dbReference type="PANTHER" id="PTHR22696:SF1">
    <property type="entry name" value="E3 UBIQUITIN-PROTEIN LIGASE RNF26"/>
    <property type="match status" value="1"/>
</dbReference>
<gene>
    <name evidence="2" type="ORF">L210DRAFT_3757469</name>
</gene>
<feature type="transmembrane region" description="Helical" evidence="1">
    <location>
        <begin position="286"/>
        <end position="305"/>
    </location>
</feature>
<reference evidence="2" key="1">
    <citation type="submission" date="2019-10" db="EMBL/GenBank/DDBJ databases">
        <authorList>
            <consortium name="DOE Joint Genome Institute"/>
            <person name="Kuo A."/>
            <person name="Miyauchi S."/>
            <person name="Kiss E."/>
            <person name="Drula E."/>
            <person name="Kohler A."/>
            <person name="Sanchez-Garcia M."/>
            <person name="Andreopoulos B."/>
            <person name="Barry K.W."/>
            <person name="Bonito G."/>
            <person name="Buee M."/>
            <person name="Carver A."/>
            <person name="Chen C."/>
            <person name="Cichocki N."/>
            <person name="Clum A."/>
            <person name="Culley D."/>
            <person name="Crous P.W."/>
            <person name="Fauchery L."/>
            <person name="Girlanda M."/>
            <person name="Hayes R."/>
            <person name="Keri Z."/>
            <person name="LaButti K."/>
            <person name="Lipzen A."/>
            <person name="Lombard V."/>
            <person name="Magnuson J."/>
            <person name="Maillard F."/>
            <person name="Morin E."/>
            <person name="Murat C."/>
            <person name="Nolan M."/>
            <person name="Ohm R."/>
            <person name="Pangilinan J."/>
            <person name="Pereira M."/>
            <person name="Perotto S."/>
            <person name="Peter M."/>
            <person name="Riley R."/>
            <person name="Sitrit Y."/>
            <person name="Stielow B."/>
            <person name="Szollosi G."/>
            <person name="Zifcakova L."/>
            <person name="Stursova M."/>
            <person name="Spatafora J.W."/>
            <person name="Tedersoo L."/>
            <person name="Vaario L.-M."/>
            <person name="Yamada A."/>
            <person name="Yan M."/>
            <person name="Wang P."/>
            <person name="Xu J."/>
            <person name="Bruns T."/>
            <person name="Baldrian P."/>
            <person name="Vilgalys R."/>
            <person name="Henrissat B."/>
            <person name="Grigoriev I.V."/>
            <person name="Hibbett D."/>
            <person name="Nagy L.G."/>
            <person name="Martin F.M."/>
        </authorList>
    </citation>
    <scope>NUCLEOTIDE SEQUENCE</scope>
    <source>
        <strain evidence="2">BED1</strain>
    </source>
</reference>
<keyword evidence="1" id="KW-1133">Transmembrane helix</keyword>
<dbReference type="AlphaFoldDB" id="A0AAD4C3A9"/>
<dbReference type="GO" id="GO:0006511">
    <property type="term" value="P:ubiquitin-dependent protein catabolic process"/>
    <property type="evidence" value="ECO:0007669"/>
    <property type="project" value="TreeGrafter"/>
</dbReference>
<keyword evidence="3" id="KW-1185">Reference proteome</keyword>
<dbReference type="GO" id="GO:0061630">
    <property type="term" value="F:ubiquitin protein ligase activity"/>
    <property type="evidence" value="ECO:0007669"/>
    <property type="project" value="TreeGrafter"/>
</dbReference>
<accession>A0AAD4C3A9</accession>
<dbReference type="PANTHER" id="PTHR22696">
    <property type="entry name" value="E3 UBIQUITIN-PROTEIN LIGASE RNF26"/>
    <property type="match status" value="1"/>
</dbReference>
<organism evidence="2 3">
    <name type="scientific">Boletus edulis BED1</name>
    <dbReference type="NCBI Taxonomy" id="1328754"/>
    <lineage>
        <taxon>Eukaryota</taxon>
        <taxon>Fungi</taxon>
        <taxon>Dikarya</taxon>
        <taxon>Basidiomycota</taxon>
        <taxon>Agaricomycotina</taxon>
        <taxon>Agaricomycetes</taxon>
        <taxon>Agaricomycetidae</taxon>
        <taxon>Boletales</taxon>
        <taxon>Boletineae</taxon>
        <taxon>Boletaceae</taxon>
        <taxon>Boletoideae</taxon>
        <taxon>Boletus</taxon>
    </lineage>
</organism>